<sequence>MTPLPTDKDEFIVECMKAYKNQANTLQDIQDFSEYYEPKLSLFWYSRQTFLYPLVNKALRLENIDILYLSRFFMRDIRDQLVLRQHTKSVKVYRGQVMSLNEIIQLKSLFFGDPTITTSTDVRPRDIYIAFKSFLSTSLKKSVAELYVAGQPVPGECLVLFKINADPTVCDQSNSFAELGTSSAIENEEEVVFMLNSIFRITDIHEEESKYIITLELCNNNDHTFKSVFESLKKDYGGEVAGYETEANLNSFATVLFNMKKYDLADKFFRRLYNELPPSHRDRARCCHNIGNVALARGQYKESLRWLNRALELFQQLWPFDHPGSGNTYHCIGSLYKSKRKYEQAIDAYKTAMFIFKRYFGDEHPRVALCFTSLANLYSENKDFERAIGLYREALLINEKCLPPFHPDLALIHYSLGMSYNTIRQQDLALHHYEKALIIGLKTFRPNEFLLSIIYAELATIYQKIGQIDKADDYFQKAATIMNVVSSTSDRRFNNRVDYMCRRCRQHVWAYAMFNGIRETCPICFIFHSRLSFWISDLFQ</sequence>
<dbReference type="PANTHER" id="PTHR45641">
    <property type="entry name" value="TETRATRICOPEPTIDE REPEAT PROTEIN (AFU_ORTHOLOGUE AFUA_6G03870)"/>
    <property type="match status" value="1"/>
</dbReference>
<name>A0A814YCY0_9BILA</name>
<dbReference type="Gene3D" id="3.90.176.10">
    <property type="entry name" value="Toxin ADP-ribosyltransferase, Chain A, domain 1"/>
    <property type="match status" value="1"/>
</dbReference>
<dbReference type="InterPro" id="IPR011990">
    <property type="entry name" value="TPR-like_helical_dom_sf"/>
</dbReference>
<evidence type="ECO:0000313" key="4">
    <source>
        <dbReference type="EMBL" id="CAF1227650.1"/>
    </source>
</evidence>
<dbReference type="Pfam" id="PF13424">
    <property type="entry name" value="TPR_12"/>
    <property type="match status" value="3"/>
</dbReference>
<evidence type="ECO:0000256" key="3">
    <source>
        <dbReference type="PROSITE-ProRule" id="PRU00339"/>
    </source>
</evidence>
<dbReference type="PROSITE" id="PS50005">
    <property type="entry name" value="TPR"/>
    <property type="match status" value="2"/>
</dbReference>
<dbReference type="PANTHER" id="PTHR45641:SF19">
    <property type="entry name" value="NEPHROCYSTIN-3"/>
    <property type="match status" value="1"/>
</dbReference>
<dbReference type="Gene3D" id="1.25.40.10">
    <property type="entry name" value="Tetratricopeptide repeat domain"/>
    <property type="match status" value="2"/>
</dbReference>
<feature type="repeat" description="TPR" evidence="3">
    <location>
        <begin position="326"/>
        <end position="359"/>
    </location>
</feature>
<feature type="repeat" description="TPR" evidence="3">
    <location>
        <begin position="368"/>
        <end position="401"/>
    </location>
</feature>
<comment type="caution">
    <text evidence="4">The sequence shown here is derived from an EMBL/GenBank/DDBJ whole genome shotgun (WGS) entry which is preliminary data.</text>
</comment>
<protein>
    <submittedName>
        <fullName evidence="4">Uncharacterized protein</fullName>
    </submittedName>
</protein>
<proteinExistence type="predicted"/>
<organism evidence="4 5">
    <name type="scientific">Adineta steineri</name>
    <dbReference type="NCBI Taxonomy" id="433720"/>
    <lineage>
        <taxon>Eukaryota</taxon>
        <taxon>Metazoa</taxon>
        <taxon>Spiralia</taxon>
        <taxon>Gnathifera</taxon>
        <taxon>Rotifera</taxon>
        <taxon>Eurotatoria</taxon>
        <taxon>Bdelloidea</taxon>
        <taxon>Adinetida</taxon>
        <taxon>Adinetidae</taxon>
        <taxon>Adineta</taxon>
    </lineage>
</organism>
<reference evidence="4" key="1">
    <citation type="submission" date="2021-02" db="EMBL/GenBank/DDBJ databases">
        <authorList>
            <person name="Nowell W R."/>
        </authorList>
    </citation>
    <scope>NUCLEOTIDE SEQUENCE</scope>
</reference>
<dbReference type="SUPFAM" id="SSF56399">
    <property type="entry name" value="ADP-ribosylation"/>
    <property type="match status" value="1"/>
</dbReference>
<keyword evidence="1" id="KW-0677">Repeat</keyword>
<dbReference type="InterPro" id="IPR019734">
    <property type="entry name" value="TPR_rpt"/>
</dbReference>
<dbReference type="Proteomes" id="UP000663845">
    <property type="component" value="Unassembled WGS sequence"/>
</dbReference>
<evidence type="ECO:0000256" key="2">
    <source>
        <dbReference type="ARBA" id="ARBA00022803"/>
    </source>
</evidence>
<dbReference type="SUPFAM" id="SSF81901">
    <property type="entry name" value="HCP-like"/>
    <property type="match status" value="1"/>
</dbReference>
<dbReference type="EMBL" id="CAJNOG010000411">
    <property type="protein sequence ID" value="CAF1227650.1"/>
    <property type="molecule type" value="Genomic_DNA"/>
</dbReference>
<evidence type="ECO:0000313" key="5">
    <source>
        <dbReference type="Proteomes" id="UP000663845"/>
    </source>
</evidence>
<evidence type="ECO:0000256" key="1">
    <source>
        <dbReference type="ARBA" id="ARBA00022737"/>
    </source>
</evidence>
<dbReference type="SMART" id="SM00028">
    <property type="entry name" value="TPR"/>
    <property type="match status" value="5"/>
</dbReference>
<dbReference type="AlphaFoldDB" id="A0A814YCY0"/>
<accession>A0A814YCY0</accession>
<gene>
    <name evidence="4" type="ORF">JYZ213_LOCUS28360</name>
</gene>
<keyword evidence="2 3" id="KW-0802">TPR repeat</keyword>